<keyword evidence="3" id="KW-1185">Reference proteome</keyword>
<organism evidence="2 3">
    <name type="scientific">Pseudoalteromonas spongiae</name>
    <dbReference type="NCBI Taxonomy" id="298657"/>
    <lineage>
        <taxon>Bacteria</taxon>
        <taxon>Pseudomonadati</taxon>
        <taxon>Pseudomonadota</taxon>
        <taxon>Gammaproteobacteria</taxon>
        <taxon>Alteromonadales</taxon>
        <taxon>Pseudoalteromonadaceae</taxon>
        <taxon>Pseudoalteromonas</taxon>
    </lineage>
</organism>
<accession>A0ABU8EX37</accession>
<sequence length="240" mass="26754">MRSIAKHSLDLDLTDKDWFRYASFQGKSSLQADSVTRLQSLPALAVLSGWAEVFFALLVMAIALSSLYLVEHYPRGITFLICLGSFLAVFIIKRLVTIKKYGFGSKKVMTISQNHIEIEELAKKVKKGGSELINKNDISEVVFNYTYIRKNKHRVGGVANKTRAVLHTCDIHLNDGKTISLDAMRVGLFNVLYLLVFHQYPLKFRNTSAGGIGTMSIILLRLFALGAIGNALILLGNKLF</sequence>
<gene>
    <name evidence="2" type="ORF">WAE96_17850</name>
</gene>
<keyword evidence="1" id="KW-0472">Membrane</keyword>
<reference evidence="2 3" key="1">
    <citation type="submission" date="2023-12" db="EMBL/GenBank/DDBJ databases">
        <title>Friends and Foes: Symbiotic and Algicidal bacterial influence on Karenia brevis blooms.</title>
        <authorList>
            <person name="Fei C."/>
            <person name="Mohamed A.R."/>
            <person name="Booker A."/>
            <person name="Arshad M."/>
            <person name="Klass S."/>
            <person name="Ahn S."/>
            <person name="Gilbert P.M."/>
            <person name="Heil C.A."/>
            <person name="Martinez J.M."/>
            <person name="Amin S.A."/>
        </authorList>
    </citation>
    <scope>NUCLEOTIDE SEQUENCE [LARGE SCALE GENOMIC DNA]</scope>
    <source>
        <strain evidence="2 3">CE15</strain>
    </source>
</reference>
<evidence type="ECO:0000256" key="1">
    <source>
        <dbReference type="SAM" id="Phobius"/>
    </source>
</evidence>
<feature type="transmembrane region" description="Helical" evidence="1">
    <location>
        <begin position="212"/>
        <end position="235"/>
    </location>
</feature>
<feature type="transmembrane region" description="Helical" evidence="1">
    <location>
        <begin position="76"/>
        <end position="96"/>
    </location>
</feature>
<dbReference type="EMBL" id="JBAWKS010000002">
    <property type="protein sequence ID" value="MEI4551544.1"/>
    <property type="molecule type" value="Genomic_DNA"/>
</dbReference>
<feature type="transmembrane region" description="Helical" evidence="1">
    <location>
        <begin position="183"/>
        <end position="200"/>
    </location>
</feature>
<dbReference type="Proteomes" id="UP001382455">
    <property type="component" value="Unassembled WGS sequence"/>
</dbReference>
<keyword evidence="1" id="KW-1133">Transmembrane helix</keyword>
<feature type="transmembrane region" description="Helical" evidence="1">
    <location>
        <begin position="44"/>
        <end position="70"/>
    </location>
</feature>
<evidence type="ECO:0000313" key="2">
    <source>
        <dbReference type="EMBL" id="MEI4551544.1"/>
    </source>
</evidence>
<keyword evidence="1" id="KW-0812">Transmembrane</keyword>
<comment type="caution">
    <text evidence="2">The sequence shown here is derived from an EMBL/GenBank/DDBJ whole genome shotgun (WGS) entry which is preliminary data.</text>
</comment>
<name>A0ABU8EX37_9GAMM</name>
<proteinExistence type="predicted"/>
<protein>
    <submittedName>
        <fullName evidence="2">Uncharacterized protein</fullName>
    </submittedName>
</protein>
<evidence type="ECO:0000313" key="3">
    <source>
        <dbReference type="Proteomes" id="UP001382455"/>
    </source>
</evidence>
<dbReference type="RefSeq" id="WP_336436507.1">
    <property type="nucleotide sequence ID" value="NZ_JBAWKS010000002.1"/>
</dbReference>